<dbReference type="AlphaFoldDB" id="A0AAD5P6I2"/>
<feature type="non-terminal residue" evidence="2">
    <location>
        <position position="165"/>
    </location>
</feature>
<protein>
    <submittedName>
        <fullName evidence="2">Uncharacterized protein</fullName>
    </submittedName>
</protein>
<feature type="region of interest" description="Disordered" evidence="1">
    <location>
        <begin position="1"/>
        <end position="48"/>
    </location>
</feature>
<dbReference type="InterPro" id="IPR021109">
    <property type="entry name" value="Peptidase_aspartic_dom_sf"/>
</dbReference>
<gene>
    <name evidence="2" type="ORF">BDA99DRAFT_449497</name>
</gene>
<dbReference type="EMBL" id="JAIXMP010000140">
    <property type="protein sequence ID" value="KAI9242988.1"/>
    <property type="molecule type" value="Genomic_DNA"/>
</dbReference>
<evidence type="ECO:0000313" key="3">
    <source>
        <dbReference type="Proteomes" id="UP001209540"/>
    </source>
</evidence>
<reference evidence="2" key="2">
    <citation type="submission" date="2023-02" db="EMBL/GenBank/DDBJ databases">
        <authorList>
            <consortium name="DOE Joint Genome Institute"/>
            <person name="Mondo S.J."/>
            <person name="Chang Y."/>
            <person name="Wang Y."/>
            <person name="Ahrendt S."/>
            <person name="Andreopoulos W."/>
            <person name="Barry K."/>
            <person name="Beard J."/>
            <person name="Benny G.L."/>
            <person name="Blankenship S."/>
            <person name="Bonito G."/>
            <person name="Cuomo C."/>
            <person name="Desiro A."/>
            <person name="Gervers K.A."/>
            <person name="Hundley H."/>
            <person name="Kuo A."/>
            <person name="LaButti K."/>
            <person name="Lang B.F."/>
            <person name="Lipzen A."/>
            <person name="O'Donnell K."/>
            <person name="Pangilinan J."/>
            <person name="Reynolds N."/>
            <person name="Sandor L."/>
            <person name="Smith M.W."/>
            <person name="Tsang A."/>
            <person name="Grigoriev I.V."/>
            <person name="Stajich J.E."/>
            <person name="Spatafora J.W."/>
        </authorList>
    </citation>
    <scope>NUCLEOTIDE SEQUENCE</scope>
    <source>
        <strain evidence="2">RSA 2281</strain>
    </source>
</reference>
<evidence type="ECO:0000313" key="2">
    <source>
        <dbReference type="EMBL" id="KAI9242988.1"/>
    </source>
</evidence>
<dbReference type="Pfam" id="PF13650">
    <property type="entry name" value="Asp_protease_2"/>
    <property type="match status" value="1"/>
</dbReference>
<reference evidence="2" key="1">
    <citation type="journal article" date="2022" name="IScience">
        <title>Evolution of zygomycete secretomes and the origins of terrestrial fungal ecologies.</title>
        <authorList>
            <person name="Chang Y."/>
            <person name="Wang Y."/>
            <person name="Mondo S."/>
            <person name="Ahrendt S."/>
            <person name="Andreopoulos W."/>
            <person name="Barry K."/>
            <person name="Beard J."/>
            <person name="Benny G.L."/>
            <person name="Blankenship S."/>
            <person name="Bonito G."/>
            <person name="Cuomo C."/>
            <person name="Desiro A."/>
            <person name="Gervers K.A."/>
            <person name="Hundley H."/>
            <person name="Kuo A."/>
            <person name="LaButti K."/>
            <person name="Lang B.F."/>
            <person name="Lipzen A."/>
            <person name="O'Donnell K."/>
            <person name="Pangilinan J."/>
            <person name="Reynolds N."/>
            <person name="Sandor L."/>
            <person name="Smith M.E."/>
            <person name="Tsang A."/>
            <person name="Grigoriev I.V."/>
            <person name="Stajich J.E."/>
            <person name="Spatafora J.W."/>
        </authorList>
    </citation>
    <scope>NUCLEOTIDE SEQUENCE</scope>
    <source>
        <strain evidence="2">RSA 2281</strain>
    </source>
</reference>
<dbReference type="CDD" id="cd00303">
    <property type="entry name" value="retropepsin_like"/>
    <property type="match status" value="1"/>
</dbReference>
<keyword evidence="3" id="KW-1185">Reference proteome</keyword>
<evidence type="ECO:0000256" key="1">
    <source>
        <dbReference type="SAM" id="MobiDB-lite"/>
    </source>
</evidence>
<comment type="caution">
    <text evidence="2">The sequence shown here is derived from an EMBL/GenBank/DDBJ whole genome shotgun (WGS) entry which is preliminary data.</text>
</comment>
<feature type="compositionally biased region" description="Basic and acidic residues" evidence="1">
    <location>
        <begin position="29"/>
        <end position="38"/>
    </location>
</feature>
<name>A0AAD5P6I2_9FUNG</name>
<sequence>MTEVRQTSNSRNIRTPRTNKGKGLARSSLTEDNKEQKPKPKRRTRTTPRIEYDIVEDVGSKMAQITIGDLIKICPKLRRELHGLTAIRNNRSLNILDHTPKVDYTACYFTCLLQKHPILTLCDSGAASSCVSRTLAEELGLEISASSNTTFTLGNGSLQASHGII</sequence>
<organism evidence="2 3">
    <name type="scientific">Phascolomyces articulosus</name>
    <dbReference type="NCBI Taxonomy" id="60185"/>
    <lineage>
        <taxon>Eukaryota</taxon>
        <taxon>Fungi</taxon>
        <taxon>Fungi incertae sedis</taxon>
        <taxon>Mucoromycota</taxon>
        <taxon>Mucoromycotina</taxon>
        <taxon>Mucoromycetes</taxon>
        <taxon>Mucorales</taxon>
        <taxon>Lichtheimiaceae</taxon>
        <taxon>Phascolomyces</taxon>
    </lineage>
</organism>
<dbReference type="Proteomes" id="UP001209540">
    <property type="component" value="Unassembled WGS sequence"/>
</dbReference>
<feature type="compositionally biased region" description="Polar residues" evidence="1">
    <location>
        <begin position="1"/>
        <end position="18"/>
    </location>
</feature>
<proteinExistence type="predicted"/>
<dbReference type="Gene3D" id="2.40.70.10">
    <property type="entry name" value="Acid Proteases"/>
    <property type="match status" value="1"/>
</dbReference>
<accession>A0AAD5P6I2</accession>